<sequence length="642" mass="73895">MYAKKSSLLGYLAFLALIFTAHSQEVKQNNQSLFDGFMNRGGNVYRTASGKPGPEYWQNRANYEIEVELNDEDHTITGNLTIEYINNSPEKLDFIWLYVEQNRFTENSRGTLTTPPGGNRYNGDTRGGYDISNVQVDGDNAEYLIDDTRMQIFLKEPLKDQGDEVELSMSFSFTIPEEGMDRMGRLKVEEGWIYALAQWYPRVAVFDDVTGWNVEPYLGAGEFYLEYGNYDYKVTVPYDMIVVGSGQLQNPKEVLTKTQLNRWEKASESEKTVYIIQPEEVGTKKAYKKSSGKNTWHFKMENTRDVAFGASKAFIWDAAKMNLPNGKKGMAQSAYPKESDGQEAWTRSTEYTKAAIEFYSKKYYPYPYKNAVNVAAAVGGMEYPGLSFCSWKSKGASLWGVTDHEFGHNWFPMIVGSNERKYAWMDEGFNTFINHYSSNAFNNGEYPSHLEKTRQIKPYLIKDSREGIDNYPDVTNLRNLGYTAYYKPAVGLILLREYILGEERFDRAFKSYIKTWAFKHPQPADFFNHIENVAGEDLNWFWKGWFYGNENIDLAVEDVSKKENGYMITLANKGGIPMPMKLNFTFEDGSTEKLNLPVEIWQRGDSWEYLLETPKKLEKVEFDKMKQVPDINSSNDVWSISN</sequence>
<comment type="caution">
    <text evidence="1">The sequence shown here is derived from an EMBL/GenBank/DDBJ whole genome shotgun (WGS) entry which is preliminary data.</text>
</comment>
<proteinExistence type="predicted"/>
<evidence type="ECO:0000313" key="1">
    <source>
        <dbReference type="EMBL" id="VVV02261.1"/>
    </source>
</evidence>
<protein>
    <submittedName>
        <fullName evidence="1">Aminopeptidase N</fullName>
        <ecNumber evidence="1">3.4.11.2</ecNumber>
    </submittedName>
</protein>
<dbReference type="EC" id="3.4.11.2" evidence="1"/>
<dbReference type="Proteomes" id="UP000356253">
    <property type="component" value="Unassembled WGS sequence"/>
</dbReference>
<keyword evidence="2" id="KW-1185">Reference proteome</keyword>
<dbReference type="EMBL" id="CABVMM010000016">
    <property type="protein sequence ID" value="VVV02261.1"/>
    <property type="molecule type" value="Genomic_DNA"/>
</dbReference>
<keyword evidence="1" id="KW-0645">Protease</keyword>
<keyword evidence="1" id="KW-0031">Aminopeptidase</keyword>
<evidence type="ECO:0000313" key="2">
    <source>
        <dbReference type="Proteomes" id="UP000356253"/>
    </source>
</evidence>
<name>A0AC61YCQ6_9FLAO</name>
<keyword evidence="1" id="KW-0378">Hydrolase</keyword>
<reference evidence="1" key="1">
    <citation type="submission" date="2019-09" db="EMBL/GenBank/DDBJ databases">
        <authorList>
            <person name="Rodrigo-Torres L."/>
            <person name="Arahal R. D."/>
            <person name="Lucena T."/>
        </authorList>
    </citation>
    <scope>NUCLEOTIDE SEQUENCE</scope>
    <source>
        <strain evidence="1">ISS653</strain>
    </source>
</reference>
<organism evidence="1 2">
    <name type="scientific">Mesonia oceanica</name>
    <dbReference type="NCBI Taxonomy" id="2687242"/>
    <lineage>
        <taxon>Bacteria</taxon>
        <taxon>Pseudomonadati</taxon>
        <taxon>Bacteroidota</taxon>
        <taxon>Flavobacteriia</taxon>
        <taxon>Flavobacteriales</taxon>
        <taxon>Flavobacteriaceae</taxon>
        <taxon>Mesonia</taxon>
    </lineage>
</organism>
<gene>
    <name evidence="1" type="primary">pepN_4</name>
    <name evidence="1" type="ORF">FVB9532_03559</name>
</gene>
<accession>A0AC61YCQ6</accession>